<dbReference type="STRING" id="485913.Krac_11161"/>
<feature type="transmembrane region" description="Helical" evidence="2">
    <location>
        <begin position="32"/>
        <end position="53"/>
    </location>
</feature>
<name>D6TJI9_KTERA</name>
<accession>D6TJI9</accession>
<keyword evidence="2" id="KW-1133">Transmembrane helix</keyword>
<comment type="caution">
    <text evidence="3">The sequence shown here is derived from an EMBL/GenBank/DDBJ whole genome shotgun (WGS) entry which is preliminary data.</text>
</comment>
<dbReference type="InParanoid" id="D6TJI9"/>
<dbReference type="InterPro" id="IPR014917">
    <property type="entry name" value="DUF1800"/>
</dbReference>
<gene>
    <name evidence="3" type="ORF">Krac_11161</name>
</gene>
<evidence type="ECO:0000256" key="2">
    <source>
        <dbReference type="SAM" id="Phobius"/>
    </source>
</evidence>
<dbReference type="RefSeq" id="WP_007906311.1">
    <property type="nucleotide sequence ID" value="NZ_ADVG01000001.1"/>
</dbReference>
<proteinExistence type="predicted"/>
<dbReference type="Proteomes" id="UP000004508">
    <property type="component" value="Unassembled WGS sequence"/>
</dbReference>
<dbReference type="eggNOG" id="COG5267">
    <property type="taxonomic scope" value="Bacteria"/>
</dbReference>
<evidence type="ECO:0000313" key="4">
    <source>
        <dbReference type="Proteomes" id="UP000004508"/>
    </source>
</evidence>
<feature type="compositionally biased region" description="Polar residues" evidence="1">
    <location>
        <begin position="16"/>
        <end position="25"/>
    </location>
</feature>
<dbReference type="AlphaFoldDB" id="D6TJI9"/>
<evidence type="ECO:0000256" key="1">
    <source>
        <dbReference type="SAM" id="MobiDB-lite"/>
    </source>
</evidence>
<organism evidence="3 4">
    <name type="scientific">Ktedonobacter racemifer DSM 44963</name>
    <dbReference type="NCBI Taxonomy" id="485913"/>
    <lineage>
        <taxon>Bacteria</taxon>
        <taxon>Bacillati</taxon>
        <taxon>Chloroflexota</taxon>
        <taxon>Ktedonobacteria</taxon>
        <taxon>Ktedonobacterales</taxon>
        <taxon>Ktedonobacteraceae</taxon>
        <taxon>Ktedonobacter</taxon>
    </lineage>
</organism>
<dbReference type="EMBL" id="ADVG01000001">
    <property type="protein sequence ID" value="EFH89596.1"/>
    <property type="molecule type" value="Genomic_DNA"/>
</dbReference>
<dbReference type="OrthoDB" id="9772295at2"/>
<keyword evidence="2" id="KW-0812">Transmembrane</keyword>
<dbReference type="Pfam" id="PF08811">
    <property type="entry name" value="DUF1800"/>
    <property type="match status" value="1"/>
</dbReference>
<protein>
    <submittedName>
        <fullName evidence="3">Uncharacterized protein</fullName>
    </submittedName>
</protein>
<feature type="region of interest" description="Disordered" evidence="1">
    <location>
        <begin position="1"/>
        <end position="28"/>
    </location>
</feature>
<evidence type="ECO:0000313" key="3">
    <source>
        <dbReference type="EMBL" id="EFH89596.1"/>
    </source>
</evidence>
<keyword evidence="4" id="KW-1185">Reference proteome</keyword>
<reference evidence="3 4" key="1">
    <citation type="journal article" date="2011" name="Stand. Genomic Sci.">
        <title>Non-contiguous finished genome sequence and contextual data of the filamentous soil bacterium Ktedonobacter racemifer type strain (SOSP1-21).</title>
        <authorList>
            <person name="Chang Y.J."/>
            <person name="Land M."/>
            <person name="Hauser L."/>
            <person name="Chertkov O."/>
            <person name="Del Rio T.G."/>
            <person name="Nolan M."/>
            <person name="Copeland A."/>
            <person name="Tice H."/>
            <person name="Cheng J.F."/>
            <person name="Lucas S."/>
            <person name="Han C."/>
            <person name="Goodwin L."/>
            <person name="Pitluck S."/>
            <person name="Ivanova N."/>
            <person name="Ovchinikova G."/>
            <person name="Pati A."/>
            <person name="Chen A."/>
            <person name="Palaniappan K."/>
            <person name="Mavromatis K."/>
            <person name="Liolios K."/>
            <person name="Brettin T."/>
            <person name="Fiebig A."/>
            <person name="Rohde M."/>
            <person name="Abt B."/>
            <person name="Goker M."/>
            <person name="Detter J.C."/>
            <person name="Woyke T."/>
            <person name="Bristow J."/>
            <person name="Eisen J.A."/>
            <person name="Markowitz V."/>
            <person name="Hugenholtz P."/>
            <person name="Kyrpides N.C."/>
            <person name="Klenk H.P."/>
            <person name="Lapidus A."/>
        </authorList>
    </citation>
    <scope>NUCLEOTIDE SEQUENCE [LARGE SCALE GENOMIC DNA]</scope>
    <source>
        <strain evidence="4">DSM 44963</strain>
    </source>
</reference>
<sequence length="524" mass="58537">MDLYEQPTQPDRRSESQGASPSNTRDMSRRKALGLGAASLVGIGAVGAGGVALERWWQESHGQQGAISGDIKIGHLLRKAGFGASASEIQSYAGLGFEGAIDRLLNYQQVSEEATEQRLSQLKLDMSKPAEMQQWWLMRMAWTQRPLLEKMTLFWHGVLVSSYRKVGGKNGYERMIVQNKFLREHAFDTYDNILLGITADPAMQVYLDLNKSTSQHPNENYARELMELFTLGLGNYSQQDVFNGAAALTGWRLSKQDPLKSRYVPGAHTNLQTTFLGHTGKLDYKDIVDILANHPALPWFICRKLFTFFVYENPSKDDLQPLVDAYNQSKHNMGAVMKALLHLPQFSSSQAYRSRLKSPAEFTIGAYRALEMQGTGKTLPVVTLNMGQEIFNPPNVAGWPGDKVSTAWLNSGTWMTRLNYINGLLLGQKVGKKGTTPGQQPLDFQHIVDSQKLSSPEQFVTYFANFLLDGNLPEERKAVLVDYLAVRDTSPGARVTLGNGTSYPLNRIRGTLYLLMTLPEYQLN</sequence>
<keyword evidence="2" id="KW-0472">Membrane</keyword>